<gene>
    <name evidence="2" type="ORF">MSAN_01119800</name>
</gene>
<protein>
    <submittedName>
        <fullName evidence="2">Uncharacterized protein</fullName>
    </submittedName>
</protein>
<accession>A0A8H6YLH6</accession>
<evidence type="ECO:0000256" key="1">
    <source>
        <dbReference type="SAM" id="MobiDB-lite"/>
    </source>
</evidence>
<dbReference type="Proteomes" id="UP000623467">
    <property type="component" value="Unassembled WGS sequence"/>
</dbReference>
<name>A0A8H6YLH6_9AGAR</name>
<comment type="caution">
    <text evidence="2">The sequence shown here is derived from an EMBL/GenBank/DDBJ whole genome shotgun (WGS) entry which is preliminary data.</text>
</comment>
<sequence>MAVSERWSGHASDDPDDDPGLRIDNPFDETIVYGAEILDASGCPAMFSAGEIPVDKSADDIWNELGNLDYCDHTVFADMTPMMADLFDKADDCTVSDAVQAMAAMGIEDSDEEENADTAPRSSEFDSDWAPHGSKAMFMLDLLDNLPHLRLSDDHLKAIIWVMKECGTPDVPSFYALRKMQKKLMQDVGLQPCHHTSSLNNQFYMNPPNDLIRLDFANPLVRTHLNFYPEVTTTVAESWQAEKWVSELEADDLTPMWANWTGASHRHFYIKELAQCRNGAYLIPLKWIVYEKKVHAEAYPVSREASGVFTVEEHEII</sequence>
<dbReference type="OrthoDB" id="3028440at2759"/>
<dbReference type="EMBL" id="JACAZH010000008">
    <property type="protein sequence ID" value="KAF7360901.1"/>
    <property type="molecule type" value="Genomic_DNA"/>
</dbReference>
<keyword evidence="3" id="KW-1185">Reference proteome</keyword>
<organism evidence="2 3">
    <name type="scientific">Mycena sanguinolenta</name>
    <dbReference type="NCBI Taxonomy" id="230812"/>
    <lineage>
        <taxon>Eukaryota</taxon>
        <taxon>Fungi</taxon>
        <taxon>Dikarya</taxon>
        <taxon>Basidiomycota</taxon>
        <taxon>Agaricomycotina</taxon>
        <taxon>Agaricomycetes</taxon>
        <taxon>Agaricomycetidae</taxon>
        <taxon>Agaricales</taxon>
        <taxon>Marasmiineae</taxon>
        <taxon>Mycenaceae</taxon>
        <taxon>Mycena</taxon>
    </lineage>
</organism>
<proteinExistence type="predicted"/>
<evidence type="ECO:0000313" key="2">
    <source>
        <dbReference type="EMBL" id="KAF7360901.1"/>
    </source>
</evidence>
<feature type="region of interest" description="Disordered" evidence="1">
    <location>
        <begin position="106"/>
        <end position="128"/>
    </location>
</feature>
<evidence type="ECO:0000313" key="3">
    <source>
        <dbReference type="Proteomes" id="UP000623467"/>
    </source>
</evidence>
<reference evidence="2" key="1">
    <citation type="submission" date="2020-05" db="EMBL/GenBank/DDBJ databases">
        <title>Mycena genomes resolve the evolution of fungal bioluminescence.</title>
        <authorList>
            <person name="Tsai I.J."/>
        </authorList>
    </citation>
    <scope>NUCLEOTIDE SEQUENCE</scope>
    <source>
        <strain evidence="2">160909Yilan</strain>
    </source>
</reference>
<dbReference type="AlphaFoldDB" id="A0A8H6YLH6"/>
<feature type="region of interest" description="Disordered" evidence="1">
    <location>
        <begin position="1"/>
        <end position="22"/>
    </location>
</feature>